<sequence>MSGLRRNHLPSGKWEREPTAGPYIASMPGRRERMRRELGAFLKGYGRSSRRRNGMDPNDRTYSRKLETEIKRMRPDDLDRLMRDDEDEDR</sequence>
<feature type="compositionally biased region" description="Basic and acidic residues" evidence="1">
    <location>
        <begin position="53"/>
        <end position="83"/>
    </location>
</feature>
<protein>
    <submittedName>
        <fullName evidence="2">Uncharacterized protein</fullName>
    </submittedName>
</protein>
<evidence type="ECO:0000313" key="3">
    <source>
        <dbReference type="Proteomes" id="UP000510844"/>
    </source>
</evidence>
<dbReference type="Proteomes" id="UP000510844">
    <property type="component" value="Chromosome"/>
</dbReference>
<dbReference type="RefSeq" id="WP_181572961.1">
    <property type="nucleotide sequence ID" value="NZ_CP059322.2"/>
</dbReference>
<organism evidence="2 3">
    <name type="scientific">Micromonospora robiginosa</name>
    <dbReference type="NCBI Taxonomy" id="2749844"/>
    <lineage>
        <taxon>Bacteria</taxon>
        <taxon>Bacillati</taxon>
        <taxon>Actinomycetota</taxon>
        <taxon>Actinomycetes</taxon>
        <taxon>Micromonosporales</taxon>
        <taxon>Micromonosporaceae</taxon>
        <taxon>Micromonospora</taxon>
    </lineage>
</organism>
<feature type="region of interest" description="Disordered" evidence="1">
    <location>
        <begin position="1"/>
        <end position="90"/>
    </location>
</feature>
<reference evidence="3" key="1">
    <citation type="submission" date="2020-07" db="EMBL/GenBank/DDBJ databases">
        <title>A new Micromonospora strain with potent antibiotic activity isolated from the microbiome of a mid-Atlantic deep-sea sponge.</title>
        <authorList>
            <person name="Back C.R."/>
            <person name="Stennett H.L."/>
            <person name="Williams S.E."/>
            <person name="Wang L."/>
            <person name="Ojeda Gomez J."/>
            <person name="Abdulle O.M."/>
            <person name="Duffy T."/>
            <person name="Hendry K.R."/>
            <person name="Powell D."/>
            <person name="Stach J.E."/>
            <person name="Essex-Lopresti A.E."/>
            <person name="Willis C.L."/>
            <person name="Curnow P."/>
            <person name="Race P.R."/>
        </authorList>
    </citation>
    <scope>NUCLEOTIDE SEQUENCE [LARGE SCALE GENOMIC DNA]</scope>
    <source>
        <strain evidence="3">28ISP2-46</strain>
    </source>
</reference>
<feature type="compositionally biased region" description="Basic and acidic residues" evidence="1">
    <location>
        <begin position="29"/>
        <end position="38"/>
    </location>
</feature>
<reference evidence="2 3" key="2">
    <citation type="journal article" date="2021" name="Mar. Drugs">
        <title>A New Micromonospora Strain with Antibiotic Activity Isolated from the Microbiome of a Mid-Atlantic Deep-Sea Sponge.</title>
        <authorList>
            <person name="Back C.R."/>
            <person name="Stennett H.L."/>
            <person name="Williams S.E."/>
            <person name="Wang L."/>
            <person name="Ojeda Gomez J."/>
            <person name="Abdulle O.M."/>
            <person name="Duffy T."/>
            <person name="Neal C."/>
            <person name="Mantell J."/>
            <person name="Jepson M.A."/>
            <person name="Hendry K.R."/>
            <person name="Powell D."/>
            <person name="Stach J.E.M."/>
            <person name="Essex-Lopresti A.E."/>
            <person name="Willis C.L."/>
            <person name="Curnow P."/>
            <person name="Race P.R."/>
        </authorList>
    </citation>
    <scope>NUCLEOTIDE SEQUENCE [LARGE SCALE GENOMIC DNA]</scope>
    <source>
        <strain evidence="2 3">28ISP2-46</strain>
    </source>
</reference>
<name>A0A7L6AZ19_9ACTN</name>
<evidence type="ECO:0000313" key="2">
    <source>
        <dbReference type="EMBL" id="QLQ34903.1"/>
    </source>
</evidence>
<keyword evidence="3" id="KW-1185">Reference proteome</keyword>
<dbReference type="KEGG" id="mfeu:H1D33_19685"/>
<gene>
    <name evidence="2" type="ORF">H1D33_19685</name>
</gene>
<dbReference type="AlphaFoldDB" id="A0A7L6AZ19"/>
<accession>A0A7L6AZ19</accession>
<proteinExistence type="predicted"/>
<evidence type="ECO:0000256" key="1">
    <source>
        <dbReference type="SAM" id="MobiDB-lite"/>
    </source>
</evidence>
<dbReference type="EMBL" id="CP059322">
    <property type="protein sequence ID" value="QLQ34903.1"/>
    <property type="molecule type" value="Genomic_DNA"/>
</dbReference>